<dbReference type="STRING" id="146020.RMCB_2377"/>
<accession>A0A100VYJ3</accession>
<sequence>MSAPATPLFELSDDELHAVGTQLGIAEFPVVLAMRPRHDTVGALERAHRAAGRSLASRGLLDTDGVLPELADLVQILRRPSYELALRLVTPAGVARVCIARAGSMCVSARRIGDAVTLRPLASRAGLSELIRAVLAELPAAEPASVDGFGAPTDELAECLNGGHDATYLTDRLRALGAGLQVAMTLGAAFASRLAFGEIVCHAVDPSTDRVVRTPGAVAVYYTKRGRLVCAPSLSPTSQLWTTIKPGSDHRVAQAVSQLAELVPTGWGEAAQ</sequence>
<keyword evidence="3" id="KW-0963">Cytoplasm</keyword>
<evidence type="ECO:0000256" key="3">
    <source>
        <dbReference type="ARBA" id="ARBA00022490"/>
    </source>
</evidence>
<dbReference type="EMBL" id="BCSX01000021">
    <property type="protein sequence ID" value="GAS88281.1"/>
    <property type="molecule type" value="Genomic_DNA"/>
</dbReference>
<dbReference type="Pfam" id="PF14011">
    <property type="entry name" value="ESX-1_EspG"/>
    <property type="match status" value="1"/>
</dbReference>
<dbReference type="GO" id="GO:0005737">
    <property type="term" value="C:cytoplasm"/>
    <property type="evidence" value="ECO:0007669"/>
    <property type="project" value="UniProtKB-SubCell"/>
</dbReference>
<evidence type="ECO:0000313" key="5">
    <source>
        <dbReference type="EMBL" id="GAS88281.1"/>
    </source>
</evidence>
<evidence type="ECO:0000256" key="4">
    <source>
        <dbReference type="ARBA" id="ARBA00023186"/>
    </source>
</evidence>
<comment type="similarity">
    <text evidence="2">Belongs to the EspG family.</text>
</comment>
<keyword evidence="6" id="KW-1185">Reference proteome</keyword>
<keyword evidence="4" id="KW-0143">Chaperone</keyword>
<name>A0A100VYJ3_9MYCO</name>
<dbReference type="RefSeq" id="WP_062828896.1">
    <property type="nucleotide sequence ID" value="NZ_BCSX01000021.1"/>
</dbReference>
<comment type="subcellular location">
    <subcellularLocation>
        <location evidence="1">Cytoplasm</location>
    </subcellularLocation>
</comment>
<evidence type="ECO:0000313" key="6">
    <source>
        <dbReference type="Proteomes" id="UP000069620"/>
    </source>
</evidence>
<dbReference type="Proteomes" id="UP000069620">
    <property type="component" value="Unassembled WGS sequence"/>
</dbReference>
<protein>
    <recommendedName>
        <fullName evidence="7">ESX secretion-associated protein EspG</fullName>
    </recommendedName>
</protein>
<evidence type="ECO:0000256" key="1">
    <source>
        <dbReference type="ARBA" id="ARBA00004496"/>
    </source>
</evidence>
<proteinExistence type="inferred from homology"/>
<evidence type="ECO:0008006" key="7">
    <source>
        <dbReference type="Google" id="ProtNLM"/>
    </source>
</evidence>
<dbReference type="OrthoDB" id="3681944at2"/>
<organism evidence="5 6">
    <name type="scientific">Mycolicibacterium brisbanense</name>
    <dbReference type="NCBI Taxonomy" id="146020"/>
    <lineage>
        <taxon>Bacteria</taxon>
        <taxon>Bacillati</taxon>
        <taxon>Actinomycetota</taxon>
        <taxon>Actinomycetes</taxon>
        <taxon>Mycobacteriales</taxon>
        <taxon>Mycobacteriaceae</taxon>
        <taxon>Mycolicibacterium</taxon>
    </lineage>
</organism>
<dbReference type="AlphaFoldDB" id="A0A100VYJ3"/>
<reference evidence="6" key="2">
    <citation type="submission" date="2016-02" db="EMBL/GenBank/DDBJ databases">
        <title>Draft genome sequence of five rapidly growing Mycobacterium species.</title>
        <authorList>
            <person name="Katahira K."/>
            <person name="Gotou Y."/>
            <person name="Iida K."/>
            <person name="Ogura Y."/>
            <person name="Hayashi T."/>
        </authorList>
    </citation>
    <scope>NUCLEOTIDE SEQUENCE [LARGE SCALE GENOMIC DNA]</scope>
    <source>
        <strain evidence="6">JCM15654</strain>
    </source>
</reference>
<comment type="caution">
    <text evidence="5">The sequence shown here is derived from an EMBL/GenBank/DDBJ whole genome shotgun (WGS) entry which is preliminary data.</text>
</comment>
<dbReference type="InterPro" id="IPR025734">
    <property type="entry name" value="EspG"/>
</dbReference>
<evidence type="ECO:0000256" key="2">
    <source>
        <dbReference type="ARBA" id="ARBA00006411"/>
    </source>
</evidence>
<gene>
    <name evidence="5" type="ORF">RMCB_2377</name>
</gene>
<reference evidence="6" key="1">
    <citation type="journal article" date="2016" name="Genome Announc.">
        <title>Draft Genome Sequences of Five Rapidly Growing Mycobacterium Species, M. thermoresistibile, M. fortuitum subsp. acetamidolyticum, M. canariasense, M. brisbanense, and M. novocastrense.</title>
        <authorList>
            <person name="Katahira K."/>
            <person name="Ogura Y."/>
            <person name="Gotoh Y."/>
            <person name="Hayashi T."/>
        </authorList>
    </citation>
    <scope>NUCLEOTIDE SEQUENCE [LARGE SCALE GENOMIC DNA]</scope>
    <source>
        <strain evidence="6">JCM15654</strain>
    </source>
</reference>